<comment type="caution">
    <text evidence="1">The sequence shown here is derived from an EMBL/GenBank/DDBJ whole genome shotgun (WGS) entry which is preliminary data.</text>
</comment>
<reference evidence="2" key="1">
    <citation type="journal article" date="2019" name="Int. J. Syst. Evol. Microbiol.">
        <title>The Global Catalogue of Microorganisms (GCM) 10K type strain sequencing project: providing services to taxonomists for standard genome sequencing and annotation.</title>
        <authorList>
            <consortium name="The Broad Institute Genomics Platform"/>
            <consortium name="The Broad Institute Genome Sequencing Center for Infectious Disease"/>
            <person name="Wu L."/>
            <person name="Ma J."/>
        </authorList>
    </citation>
    <scope>NUCLEOTIDE SEQUENCE [LARGE SCALE GENOMIC DNA]</scope>
    <source>
        <strain evidence="2">CGMCC 1.12664</strain>
    </source>
</reference>
<proteinExistence type="predicted"/>
<organism evidence="1 2">
    <name type="scientific">Primorskyibacter flagellatus</name>
    <dbReference type="NCBI Taxonomy" id="1387277"/>
    <lineage>
        <taxon>Bacteria</taxon>
        <taxon>Pseudomonadati</taxon>
        <taxon>Pseudomonadota</taxon>
        <taxon>Alphaproteobacteria</taxon>
        <taxon>Rhodobacterales</taxon>
        <taxon>Roseobacteraceae</taxon>
        <taxon>Primorskyibacter</taxon>
    </lineage>
</organism>
<dbReference type="EMBL" id="BMFJ01000004">
    <property type="protein sequence ID" value="GGE50385.1"/>
    <property type="molecule type" value="Genomic_DNA"/>
</dbReference>
<protein>
    <submittedName>
        <fullName evidence="1">Uncharacterized protein</fullName>
    </submittedName>
</protein>
<dbReference type="AlphaFoldDB" id="A0A917AFU6"/>
<evidence type="ECO:0000313" key="2">
    <source>
        <dbReference type="Proteomes" id="UP000612855"/>
    </source>
</evidence>
<dbReference type="Proteomes" id="UP000612855">
    <property type="component" value="Unassembled WGS sequence"/>
</dbReference>
<sequence>MGDWMSGHLKTEILAITSASAPGAEADGWRYSKSGPRFSRLLYPGVTLHVEPGYTFIEKGLICLAQPLAWVRSDAFATALKQVFGKTGTGPALCSLRTPDRDRRLPGFLRQFPTPSVHFIDIDAPGFTPEKGYFQTEALPDYLAGLRTTLAAIAAEDFSTSSEAAFLHGLPAACDPVTIATRYHCAPHGAMAAFALTRMLCGETGVIDRIRADHGQALHWRDAQTLETLAGAPVPRVITAE</sequence>
<name>A0A917AFU6_9RHOB</name>
<keyword evidence="2" id="KW-1185">Reference proteome</keyword>
<accession>A0A917AFU6</accession>
<gene>
    <name evidence="1" type="ORF">GCM10011360_41820</name>
</gene>
<evidence type="ECO:0000313" key="1">
    <source>
        <dbReference type="EMBL" id="GGE50385.1"/>
    </source>
</evidence>